<dbReference type="SUPFAM" id="SSF143847">
    <property type="entry name" value="XisI-like"/>
    <property type="match status" value="1"/>
</dbReference>
<accession>A0A9X4RKP0</accession>
<dbReference type="Pfam" id="PF08869">
    <property type="entry name" value="XisI"/>
    <property type="match status" value="1"/>
</dbReference>
<comment type="caution">
    <text evidence="1">The sequence shown here is derived from an EMBL/GenBank/DDBJ whole genome shotgun (WGS) entry which is preliminary data.</text>
</comment>
<dbReference type="Proteomes" id="UP001152872">
    <property type="component" value="Unassembled WGS sequence"/>
</dbReference>
<dbReference type="InterPro" id="IPR014968">
    <property type="entry name" value="XisI"/>
</dbReference>
<proteinExistence type="predicted"/>
<dbReference type="RefSeq" id="WP_009626134.1">
    <property type="nucleotide sequence ID" value="NZ_VBTY01000031.1"/>
</dbReference>
<gene>
    <name evidence="1" type="ORF">FEV09_05805</name>
</gene>
<organism evidence="1 2">
    <name type="scientific">Pseudanabaena catenata USMAC16</name>
    <dbReference type="NCBI Taxonomy" id="1855837"/>
    <lineage>
        <taxon>Bacteria</taxon>
        <taxon>Bacillati</taxon>
        <taxon>Cyanobacteriota</taxon>
        <taxon>Cyanophyceae</taxon>
        <taxon>Pseudanabaenales</taxon>
        <taxon>Pseudanabaenaceae</taxon>
        <taxon>Pseudanabaena</taxon>
    </lineage>
</organism>
<evidence type="ECO:0000313" key="2">
    <source>
        <dbReference type="Proteomes" id="UP001152872"/>
    </source>
</evidence>
<evidence type="ECO:0000313" key="1">
    <source>
        <dbReference type="EMBL" id="MDG3494069.1"/>
    </source>
</evidence>
<name>A0A9X4RKP0_9CYAN</name>
<dbReference type="AlphaFoldDB" id="A0A9X4RKP0"/>
<protein>
    <submittedName>
        <fullName evidence="1">XisI protein</fullName>
    </submittedName>
</protein>
<dbReference type="InterPro" id="IPR035943">
    <property type="entry name" value="XisI-like_sf"/>
</dbReference>
<sequence>MAKLDKYRQIIREILIKHSNTQESDIECQLVCDTEHDHYQILELGWKGLTRIYACYIHLDIKDGKIWIQQNMTEADIGQELVQKGIPASEIILGLQPPYKRPYTNYGVA</sequence>
<reference evidence="1" key="1">
    <citation type="submission" date="2019-05" db="EMBL/GenBank/DDBJ databases">
        <title>Whole genome sequencing of Pseudanabaena catenata USMAC16.</title>
        <authorList>
            <person name="Khan Z."/>
            <person name="Omar W.M."/>
            <person name="Convey P."/>
            <person name="Merican F."/>
            <person name="Najimudin N."/>
        </authorList>
    </citation>
    <scope>NUCLEOTIDE SEQUENCE</scope>
    <source>
        <strain evidence="1">USMAC16</strain>
    </source>
</reference>
<dbReference type="Gene3D" id="3.30.310.110">
    <property type="entry name" value="XisI-like"/>
    <property type="match status" value="1"/>
</dbReference>
<dbReference type="CDD" id="cd16382">
    <property type="entry name" value="XisI-like"/>
    <property type="match status" value="1"/>
</dbReference>
<keyword evidence="2" id="KW-1185">Reference proteome</keyword>
<dbReference type="EMBL" id="VBTY01000031">
    <property type="protein sequence ID" value="MDG3494069.1"/>
    <property type="molecule type" value="Genomic_DNA"/>
</dbReference>